<evidence type="ECO:0000259" key="2">
    <source>
        <dbReference type="Pfam" id="PF00586"/>
    </source>
</evidence>
<protein>
    <recommendedName>
        <fullName evidence="6">Hydrogenase expression/formation protein</fullName>
    </recommendedName>
</protein>
<dbReference type="SUPFAM" id="SSF55326">
    <property type="entry name" value="PurM N-terminal domain-like"/>
    <property type="match status" value="1"/>
</dbReference>
<sequence>MFKIGKLPQGFLEYLIKKYTHKNSRIVIGPGIGKDAAVIDIGNKYLIAKTDPVTLASKDAGWYLVNINANDIACMGAKPRWLIATLLLPEKNTTNKLIEEIFASVSKACKKLGITLCGGHCEITYGIDRPIIIGAMFGEVAKNKLIKGKVQNGNDIILTKGIAIEGTAIIANEKETFLKKKFSAAFIRKAKAYLHNPGISIVKEALLASSIVNVNYMHDPTEGGLATGLYEVTKACNAGVIVEEDKIPVFPESRILCKEFGLEIMGTIASGALIIVCNHRDTQRIIKVLNKKEISATIIGKIVDKKTGAKLKDGKGRLHNLNHFPQDEITKIYPKIMREKRSKIQGVY</sequence>
<feature type="domain" description="PurM-like C-terminal" evidence="3">
    <location>
        <begin position="152"/>
        <end position="307"/>
    </location>
</feature>
<dbReference type="PIRSF" id="PIRSF005644">
    <property type="entry name" value="Hdrgns_mtr_HypE"/>
    <property type="match status" value="1"/>
</dbReference>
<dbReference type="SUPFAM" id="SSF56042">
    <property type="entry name" value="PurM C-terminal domain-like"/>
    <property type="match status" value="1"/>
</dbReference>
<evidence type="ECO:0008006" key="6">
    <source>
        <dbReference type="Google" id="ProtNLM"/>
    </source>
</evidence>
<dbReference type="InterPro" id="IPR016188">
    <property type="entry name" value="PurM-like_N"/>
</dbReference>
<dbReference type="InterPro" id="IPR036676">
    <property type="entry name" value="PurM-like_C_sf"/>
</dbReference>
<reference evidence="4 5" key="1">
    <citation type="journal article" date="2016" name="Environ. Microbiol.">
        <title>Genomic resolution of a cold subsurface aquifer community provides metabolic insights for novel microbes adapted to high CO concentrations.</title>
        <authorList>
            <person name="Probst A.J."/>
            <person name="Castelle C.J."/>
            <person name="Singh A."/>
            <person name="Brown C.T."/>
            <person name="Anantharaman K."/>
            <person name="Sharon I."/>
            <person name="Hug L.A."/>
            <person name="Burstein D."/>
            <person name="Emerson J.B."/>
            <person name="Thomas B.C."/>
            <person name="Banfield J.F."/>
        </authorList>
    </citation>
    <scope>NUCLEOTIDE SEQUENCE [LARGE SCALE GENOMIC DNA]</scope>
    <source>
        <strain evidence="4">CG1_02_38_46</strain>
    </source>
</reference>
<dbReference type="Pfam" id="PF02769">
    <property type="entry name" value="AIRS_C"/>
    <property type="match status" value="1"/>
</dbReference>
<evidence type="ECO:0000313" key="5">
    <source>
        <dbReference type="Proteomes" id="UP000182278"/>
    </source>
</evidence>
<dbReference type="Gene3D" id="3.30.1330.10">
    <property type="entry name" value="PurM-like, N-terminal domain"/>
    <property type="match status" value="1"/>
</dbReference>
<dbReference type="Pfam" id="PF00586">
    <property type="entry name" value="AIRS"/>
    <property type="match status" value="1"/>
</dbReference>
<evidence type="ECO:0000259" key="3">
    <source>
        <dbReference type="Pfam" id="PF02769"/>
    </source>
</evidence>
<dbReference type="PANTHER" id="PTHR30303:SF4">
    <property type="entry name" value="HYDROGENASE EXPRESSION_FORMATION PROTEIN HYPE"/>
    <property type="match status" value="1"/>
</dbReference>
<dbReference type="CDD" id="cd06061">
    <property type="entry name" value="PurM-like1"/>
    <property type="match status" value="1"/>
</dbReference>
<dbReference type="Proteomes" id="UP000182278">
    <property type="component" value="Unassembled WGS sequence"/>
</dbReference>
<comment type="similarity">
    <text evidence="1">Belongs to the HypE family.</text>
</comment>
<dbReference type="InterPro" id="IPR010918">
    <property type="entry name" value="PurM-like_C_dom"/>
</dbReference>
<dbReference type="Gene3D" id="3.90.650.10">
    <property type="entry name" value="PurM-like C-terminal domain"/>
    <property type="match status" value="1"/>
</dbReference>
<accession>A0A1J4SEW5</accession>
<gene>
    <name evidence="4" type="ORF">AUJ66_04025</name>
</gene>
<organism evidence="4 5">
    <name type="scientific">Candidatus Desantisbacteria bacterium CG1_02_38_46</name>
    <dbReference type="NCBI Taxonomy" id="1817893"/>
    <lineage>
        <taxon>Bacteria</taxon>
        <taxon>Candidatus Desantisiibacteriota</taxon>
    </lineage>
</organism>
<comment type="caution">
    <text evidence="4">The sequence shown here is derived from an EMBL/GenBank/DDBJ whole genome shotgun (WGS) entry which is preliminary data.</text>
</comment>
<evidence type="ECO:0000256" key="1">
    <source>
        <dbReference type="ARBA" id="ARBA00006243"/>
    </source>
</evidence>
<evidence type="ECO:0000313" key="4">
    <source>
        <dbReference type="EMBL" id="OIN97226.1"/>
    </source>
</evidence>
<dbReference type="EMBL" id="MNUO01000058">
    <property type="protein sequence ID" value="OIN97226.1"/>
    <property type="molecule type" value="Genomic_DNA"/>
</dbReference>
<dbReference type="AlphaFoldDB" id="A0A1J4SEW5"/>
<feature type="domain" description="PurM-like N-terminal" evidence="2">
    <location>
        <begin position="33"/>
        <end position="140"/>
    </location>
</feature>
<dbReference type="InterPro" id="IPR011854">
    <property type="entry name" value="HypE"/>
</dbReference>
<dbReference type="GO" id="GO:0051604">
    <property type="term" value="P:protein maturation"/>
    <property type="evidence" value="ECO:0007669"/>
    <property type="project" value="TreeGrafter"/>
</dbReference>
<name>A0A1J4SEW5_9BACT</name>
<dbReference type="PANTHER" id="PTHR30303">
    <property type="entry name" value="HYDROGENASE ISOENZYMES FORMATION PROTEIN HYPE"/>
    <property type="match status" value="1"/>
</dbReference>
<dbReference type="InterPro" id="IPR036921">
    <property type="entry name" value="PurM-like_N_sf"/>
</dbReference>
<proteinExistence type="inferred from homology"/>
<dbReference type="STRING" id="1817893.AUJ66_04025"/>